<name>A0A2X0NM85_9BASI</name>
<protein>
    <submittedName>
        <fullName evidence="1">BZ3500_MvSof-1268-A1-R1_Chr4-2g07162 protein</fullName>
    </submittedName>
</protein>
<sequence length="89" mass="10212">MDTPPVPSTLAPLLFGSWLNTGHSLTSTFDNSLFTLELLWMFEHFRKHRFSRGPRWISVTLLVLLLNDSISTISNYAAVWLYTIVHFGD</sequence>
<dbReference type="Proteomes" id="UP000249723">
    <property type="component" value="Unassembled WGS sequence"/>
</dbReference>
<organism evidence="1 2">
    <name type="scientific">Microbotryum saponariae</name>
    <dbReference type="NCBI Taxonomy" id="289078"/>
    <lineage>
        <taxon>Eukaryota</taxon>
        <taxon>Fungi</taxon>
        <taxon>Dikarya</taxon>
        <taxon>Basidiomycota</taxon>
        <taxon>Pucciniomycotina</taxon>
        <taxon>Microbotryomycetes</taxon>
        <taxon>Microbotryales</taxon>
        <taxon>Microbotryaceae</taxon>
        <taxon>Microbotryum</taxon>
    </lineage>
</organism>
<dbReference type="EMBL" id="FMWP01000092">
    <property type="protein sequence ID" value="SCZ97361.1"/>
    <property type="molecule type" value="Genomic_DNA"/>
</dbReference>
<evidence type="ECO:0000313" key="2">
    <source>
        <dbReference type="Proteomes" id="UP000249723"/>
    </source>
</evidence>
<accession>A0A2X0NM85</accession>
<reference evidence="2" key="1">
    <citation type="submission" date="2016-10" db="EMBL/GenBank/DDBJ databases">
        <authorList>
            <person name="Jeantristanb JTB J.-T."/>
            <person name="Ricardo R."/>
        </authorList>
    </citation>
    <scope>NUCLEOTIDE SEQUENCE [LARGE SCALE GENOMIC DNA]</scope>
</reference>
<evidence type="ECO:0000313" key="1">
    <source>
        <dbReference type="EMBL" id="SCZ97361.1"/>
    </source>
</evidence>
<keyword evidence="2" id="KW-1185">Reference proteome</keyword>
<dbReference type="AlphaFoldDB" id="A0A2X0NM85"/>
<dbReference type="STRING" id="289078.A0A2X0NM85"/>
<proteinExistence type="predicted"/>
<dbReference type="OrthoDB" id="3203775at2759"/>
<gene>
    <name evidence="1" type="ORF">BZ3500_MVSOF-1268-A1-R1_CHR4-2G07162</name>
</gene>